<dbReference type="SMART" id="SM00857">
    <property type="entry name" value="Resolvase"/>
    <property type="match status" value="1"/>
</dbReference>
<name>A0ABR7CY01_9BACT</name>
<comment type="caution">
    <text evidence="6">The sequence shown here is derived from an EMBL/GenBank/DDBJ whole genome shotgun (WGS) entry which is preliminary data.</text>
</comment>
<keyword evidence="3" id="KW-0233">DNA recombination</keyword>
<dbReference type="PANTHER" id="PTHR30461:SF19">
    <property type="entry name" value="SITE-SPECIFIC RECOMBINASE RESOLVASE FAMILY"/>
    <property type="match status" value="1"/>
</dbReference>
<dbReference type="PROSITE" id="PS00397">
    <property type="entry name" value="RECOMBINASES_1"/>
    <property type="match status" value="1"/>
</dbReference>
<dbReference type="InterPro" id="IPR006118">
    <property type="entry name" value="Recombinase_CS"/>
</dbReference>
<gene>
    <name evidence="6" type="ORF">H8S64_05530</name>
</gene>
<evidence type="ECO:0000313" key="7">
    <source>
        <dbReference type="Proteomes" id="UP000646484"/>
    </source>
</evidence>
<dbReference type="InterPro" id="IPR006119">
    <property type="entry name" value="Resolv_N"/>
</dbReference>
<evidence type="ECO:0000313" key="6">
    <source>
        <dbReference type="EMBL" id="MBC5620553.1"/>
    </source>
</evidence>
<keyword evidence="7" id="KW-1185">Reference proteome</keyword>
<dbReference type="CDD" id="cd03768">
    <property type="entry name" value="SR_ResInv"/>
    <property type="match status" value="1"/>
</dbReference>
<dbReference type="InterPro" id="IPR050639">
    <property type="entry name" value="SSR_resolvase"/>
</dbReference>
<dbReference type="EMBL" id="JACOOH010000002">
    <property type="protein sequence ID" value="MBC5620553.1"/>
    <property type="molecule type" value="Genomic_DNA"/>
</dbReference>
<evidence type="ECO:0000256" key="2">
    <source>
        <dbReference type="ARBA" id="ARBA00023125"/>
    </source>
</evidence>
<feature type="domain" description="Resolvase/invertase-type recombinase catalytic" evidence="5">
    <location>
        <begin position="1"/>
        <end position="142"/>
    </location>
</feature>
<dbReference type="Pfam" id="PF00239">
    <property type="entry name" value="Resolvase"/>
    <property type="match status" value="1"/>
</dbReference>
<dbReference type="RefSeq" id="WP_099292331.1">
    <property type="nucleotide sequence ID" value="NZ_JACOOH010000002.1"/>
</dbReference>
<proteinExistence type="predicted"/>
<feature type="active site" description="O-(5'-phospho-DNA)-serine intermediate" evidence="4">
    <location>
        <position position="9"/>
    </location>
</feature>
<dbReference type="InterPro" id="IPR036162">
    <property type="entry name" value="Resolvase-like_N_sf"/>
</dbReference>
<evidence type="ECO:0000256" key="4">
    <source>
        <dbReference type="PROSITE-ProRule" id="PRU10137"/>
    </source>
</evidence>
<dbReference type="Proteomes" id="UP000646484">
    <property type="component" value="Unassembled WGS sequence"/>
</dbReference>
<evidence type="ECO:0000259" key="5">
    <source>
        <dbReference type="PROSITE" id="PS51736"/>
    </source>
</evidence>
<dbReference type="Gene3D" id="3.40.50.1390">
    <property type="entry name" value="Resolvase, N-terminal catalytic domain"/>
    <property type="match status" value="1"/>
</dbReference>
<reference evidence="6 7" key="1">
    <citation type="submission" date="2020-08" db="EMBL/GenBank/DDBJ databases">
        <title>Genome public.</title>
        <authorList>
            <person name="Liu C."/>
            <person name="Sun Q."/>
        </authorList>
    </citation>
    <scope>NUCLEOTIDE SEQUENCE [LARGE SCALE GENOMIC DNA]</scope>
    <source>
        <strain evidence="6 7">NSJ-56</strain>
    </source>
</reference>
<keyword evidence="1" id="KW-0229">DNA integration</keyword>
<dbReference type="PANTHER" id="PTHR30461">
    <property type="entry name" value="DNA-INVERTASE FROM LAMBDOID PROPHAGE"/>
    <property type="match status" value="1"/>
</dbReference>
<accession>A0ABR7CY01</accession>
<dbReference type="SUPFAM" id="SSF53041">
    <property type="entry name" value="Resolvase-like"/>
    <property type="match status" value="1"/>
</dbReference>
<organism evidence="6 7">
    <name type="scientific">Butyricimonas hominis</name>
    <dbReference type="NCBI Taxonomy" id="2763032"/>
    <lineage>
        <taxon>Bacteria</taxon>
        <taxon>Pseudomonadati</taxon>
        <taxon>Bacteroidota</taxon>
        <taxon>Bacteroidia</taxon>
        <taxon>Bacteroidales</taxon>
        <taxon>Odoribacteraceae</taxon>
        <taxon>Butyricimonas</taxon>
    </lineage>
</organism>
<sequence length="202" mass="23052">MVVAYLRVSTNKQHLENQEEEIKKFASSRGLDIDKWYHDVVSGKVSSSDRKLGDLLESLQEGDCLIVTEVSRLSRTLIDIMNIINTCIQRKIVLHSTKEGYTFENNLNSKILGFAFGLVAEIERNLISIRTREALAVRKAEGVKLGRPYGSCPQLNVLIQNKDKIIELMDNSVPYKKIAKKYKVSICTVNRFVKQHINERNN</sequence>
<evidence type="ECO:0000256" key="3">
    <source>
        <dbReference type="ARBA" id="ARBA00023172"/>
    </source>
</evidence>
<dbReference type="PROSITE" id="PS51736">
    <property type="entry name" value="RECOMBINASES_3"/>
    <property type="match status" value="1"/>
</dbReference>
<evidence type="ECO:0000256" key="1">
    <source>
        <dbReference type="ARBA" id="ARBA00022908"/>
    </source>
</evidence>
<protein>
    <submittedName>
        <fullName evidence="6">Recombinase family protein</fullName>
    </submittedName>
</protein>
<keyword evidence="2" id="KW-0238">DNA-binding</keyword>